<reference evidence="1" key="1">
    <citation type="submission" date="2022-11" db="EMBL/GenBank/DDBJ databases">
        <title>The draft genomes of two Enterobacter strains.</title>
        <authorList>
            <person name="He Y."/>
            <person name="Wu S."/>
            <person name="Feng Y."/>
            <person name="Zong Z."/>
        </authorList>
    </citation>
    <scope>NUCLEOTIDE SEQUENCE</scope>
    <source>
        <strain evidence="1">155092</strain>
    </source>
</reference>
<accession>A0ABT3XCR7</accession>
<dbReference type="RefSeq" id="WP_259142394.1">
    <property type="nucleotide sequence ID" value="NZ_JAPMLV010000001.1"/>
</dbReference>
<gene>
    <name evidence="1" type="ORF">OTG14_11575</name>
</gene>
<sequence length="114" mass="12588">MIKMTGCSAVDCGVGFVFGKGVDAELINTNAQSCRIGFLQHGSEEEWQLLLDKLLTKPEELTQLVKDYSEAKSEQKKQAISKSGLFEYLSAFANASTVYQFLEGLVTSFLKNPQ</sequence>
<organism evidence="1 2">
    <name type="scientific">Enterobacter pseudoroggenkampii</name>
    <dbReference type="NCBI Taxonomy" id="2996112"/>
    <lineage>
        <taxon>Bacteria</taxon>
        <taxon>Pseudomonadati</taxon>
        <taxon>Pseudomonadota</taxon>
        <taxon>Gammaproteobacteria</taxon>
        <taxon>Enterobacterales</taxon>
        <taxon>Enterobacteriaceae</taxon>
        <taxon>Enterobacter</taxon>
    </lineage>
</organism>
<evidence type="ECO:0000313" key="1">
    <source>
        <dbReference type="EMBL" id="MCX8303598.1"/>
    </source>
</evidence>
<protein>
    <recommendedName>
        <fullName evidence="3">CdiI immunity protein domain-containing protein</fullName>
    </recommendedName>
</protein>
<name>A0ABT3XCR7_9ENTR</name>
<dbReference type="EMBL" id="JAPMLV010000001">
    <property type="protein sequence ID" value="MCX8303598.1"/>
    <property type="molecule type" value="Genomic_DNA"/>
</dbReference>
<evidence type="ECO:0008006" key="3">
    <source>
        <dbReference type="Google" id="ProtNLM"/>
    </source>
</evidence>
<evidence type="ECO:0000313" key="2">
    <source>
        <dbReference type="Proteomes" id="UP001163211"/>
    </source>
</evidence>
<proteinExistence type="predicted"/>
<dbReference type="Proteomes" id="UP001163211">
    <property type="component" value="Unassembled WGS sequence"/>
</dbReference>
<comment type="caution">
    <text evidence="1">The sequence shown here is derived from an EMBL/GenBank/DDBJ whole genome shotgun (WGS) entry which is preliminary data.</text>
</comment>
<keyword evidence="2" id="KW-1185">Reference proteome</keyword>